<dbReference type="EMBL" id="CM010724">
    <property type="protein sequence ID" value="RZC80572.1"/>
    <property type="molecule type" value="Genomic_DNA"/>
</dbReference>
<dbReference type="Gramene" id="RZC80572">
    <property type="protein sequence ID" value="RZC80572"/>
    <property type="gene ID" value="C5167_043140"/>
</dbReference>
<organism evidence="5 6">
    <name type="scientific">Papaver somniferum</name>
    <name type="common">Opium poppy</name>
    <dbReference type="NCBI Taxonomy" id="3469"/>
    <lineage>
        <taxon>Eukaryota</taxon>
        <taxon>Viridiplantae</taxon>
        <taxon>Streptophyta</taxon>
        <taxon>Embryophyta</taxon>
        <taxon>Tracheophyta</taxon>
        <taxon>Spermatophyta</taxon>
        <taxon>Magnoliopsida</taxon>
        <taxon>Ranunculales</taxon>
        <taxon>Papaveraceae</taxon>
        <taxon>Papaveroideae</taxon>
        <taxon>Papaver</taxon>
    </lineage>
</organism>
<dbReference type="GO" id="GO:0005737">
    <property type="term" value="C:cytoplasm"/>
    <property type="evidence" value="ECO:0007669"/>
    <property type="project" value="TreeGrafter"/>
</dbReference>
<dbReference type="PANTHER" id="PTHR13847:SF287">
    <property type="entry name" value="FAD-DEPENDENT OXIDOREDUCTASE DOMAIN-CONTAINING PROTEIN 1"/>
    <property type="match status" value="1"/>
</dbReference>
<dbReference type="Gene3D" id="3.30.9.10">
    <property type="entry name" value="D-Amino Acid Oxidase, subunit A, domain 2"/>
    <property type="match status" value="1"/>
</dbReference>
<dbReference type="PANTHER" id="PTHR13847">
    <property type="entry name" value="SARCOSINE DEHYDROGENASE-RELATED"/>
    <property type="match status" value="1"/>
</dbReference>
<evidence type="ECO:0000256" key="1">
    <source>
        <dbReference type="ARBA" id="ARBA00023002"/>
    </source>
</evidence>
<dbReference type="InterPro" id="IPR006076">
    <property type="entry name" value="FAD-dep_OxRdtase"/>
</dbReference>
<dbReference type="GO" id="GO:0016491">
    <property type="term" value="F:oxidoreductase activity"/>
    <property type="evidence" value="ECO:0007669"/>
    <property type="project" value="UniProtKB-KW"/>
</dbReference>
<dbReference type="Gene3D" id="3.50.50.60">
    <property type="entry name" value="FAD/NAD(P)-binding domain"/>
    <property type="match status" value="1"/>
</dbReference>
<keyword evidence="1" id="KW-0560">Oxidoreductase</keyword>
<gene>
    <name evidence="5" type="ORF">C5167_043140</name>
</gene>
<dbReference type="OrthoDB" id="498204at2759"/>
<evidence type="ECO:0000313" key="6">
    <source>
        <dbReference type="Proteomes" id="UP000316621"/>
    </source>
</evidence>
<comment type="function">
    <text evidence="3">Required for the assembly of the mitochondrial membrane respiratory chain NADH dehydrogenase (Complex I). Involved in mid-late stages of complex I assembly.</text>
</comment>
<dbReference type="OMA" id="YTEGARQ"/>
<evidence type="ECO:0000256" key="2">
    <source>
        <dbReference type="ARBA" id="ARBA00039785"/>
    </source>
</evidence>
<name>A0A4Y7L7E1_PAPSO</name>
<protein>
    <recommendedName>
        <fullName evidence="2">FAD-dependent oxidoreductase domain-containing protein 1</fullName>
    </recommendedName>
</protein>
<reference evidence="5 6" key="1">
    <citation type="journal article" date="2018" name="Science">
        <title>The opium poppy genome and morphinan production.</title>
        <authorList>
            <person name="Guo L."/>
            <person name="Winzer T."/>
            <person name="Yang X."/>
            <person name="Li Y."/>
            <person name="Ning Z."/>
            <person name="He Z."/>
            <person name="Teodor R."/>
            <person name="Lu Y."/>
            <person name="Bowser T.A."/>
            <person name="Graham I.A."/>
            <person name="Ye K."/>
        </authorList>
    </citation>
    <scope>NUCLEOTIDE SEQUENCE [LARGE SCALE GENOMIC DNA]</scope>
    <source>
        <strain evidence="6">cv. HN1</strain>
        <tissue evidence="5">Leaves</tissue>
    </source>
</reference>
<proteinExistence type="predicted"/>
<dbReference type="AlphaFoldDB" id="A0A4Y7L7E1"/>
<evidence type="ECO:0000259" key="4">
    <source>
        <dbReference type="Pfam" id="PF01266"/>
    </source>
</evidence>
<dbReference type="SUPFAM" id="SSF54373">
    <property type="entry name" value="FAD-linked reductases, C-terminal domain"/>
    <property type="match status" value="1"/>
</dbReference>
<keyword evidence="6" id="KW-1185">Reference proteome</keyword>
<dbReference type="InterPro" id="IPR036188">
    <property type="entry name" value="FAD/NAD-bd_sf"/>
</dbReference>
<sequence length="497" mass="54396">MAATLIMSSSPTPNLNDSTINNLINKPKISSNFGFLTQSNWRISQKKKINSIATKEKTNPKFGSIVVSASALDSMSSSTSSSLEFDVVVVGAGVIGLTIARQFLNESDTLSVAVVDAFVPCSHGATGAGQGYLWMVHKTPGAEKWELAMRSKRLWEMLAETMQDQGRDPLDLLGWKKTGSLLIGRTQEDASALKERVKLLSEAGLRAEYLSCEDLRLKEPSLEIQKEGGAGFLPDDCQLDARRTVVFLEKENRQFALRSRYAEFYNEPALRLIRSDKTGEVEAVQTSKNLLYCKKAVVVAAGSWSGSLMKTLLQESNIQVDVPVKPRKGHLLVIENFKAMQLNHGLMEVGYINHQFTSSAPEDARTLSVSMAATMDSVGNLVLGSSREFAGFDWEVDDSIIDQIWARAGEFFPPLREVSLEDLTKNRKVRVGHRPYMPGGKPMIGPVPGLPKLVLAAGHEGEGLSLALGTAEMVADMVLGNTGKVNFTPYSVRGRER</sequence>
<dbReference type="Proteomes" id="UP000316621">
    <property type="component" value="Chromosome 10"/>
</dbReference>
<evidence type="ECO:0000313" key="5">
    <source>
        <dbReference type="EMBL" id="RZC80572.1"/>
    </source>
</evidence>
<feature type="domain" description="FAD dependent oxidoreductase" evidence="4">
    <location>
        <begin position="86"/>
        <end position="477"/>
    </location>
</feature>
<dbReference type="Pfam" id="PF01266">
    <property type="entry name" value="DAO"/>
    <property type="match status" value="1"/>
</dbReference>
<dbReference type="SUPFAM" id="SSF51905">
    <property type="entry name" value="FAD/NAD(P)-binding domain"/>
    <property type="match status" value="1"/>
</dbReference>
<accession>A0A4Y7L7E1</accession>
<dbReference type="STRING" id="3469.A0A4Y7L7E1"/>
<evidence type="ECO:0000256" key="3">
    <source>
        <dbReference type="ARBA" id="ARBA00046185"/>
    </source>
</evidence>